<evidence type="ECO:0000313" key="5">
    <source>
        <dbReference type="Proteomes" id="UP001457282"/>
    </source>
</evidence>
<dbReference type="InterPro" id="IPR011707">
    <property type="entry name" value="Cu-oxidase-like_N"/>
</dbReference>
<dbReference type="PANTHER" id="PTHR11709:SF261">
    <property type="entry name" value="LACCASE"/>
    <property type="match status" value="1"/>
</dbReference>
<proteinExistence type="inferred from homology"/>
<accession>A0AAW1X7D2</accession>
<dbReference type="GO" id="GO:0005507">
    <property type="term" value="F:copper ion binding"/>
    <property type="evidence" value="ECO:0007669"/>
    <property type="project" value="InterPro"/>
</dbReference>
<dbReference type="EMBL" id="JBEDUW010000004">
    <property type="protein sequence ID" value="KAK9931545.1"/>
    <property type="molecule type" value="Genomic_DNA"/>
</dbReference>
<comment type="caution">
    <text evidence="4">The sequence shown here is derived from an EMBL/GenBank/DDBJ whole genome shotgun (WGS) entry which is preliminary data.</text>
</comment>
<keyword evidence="2" id="KW-0732">Signal</keyword>
<reference evidence="4 5" key="1">
    <citation type="journal article" date="2023" name="G3 (Bethesda)">
        <title>A chromosome-length genome assembly and annotation of blackberry (Rubus argutus, cv. 'Hillquist').</title>
        <authorList>
            <person name="Bruna T."/>
            <person name="Aryal R."/>
            <person name="Dudchenko O."/>
            <person name="Sargent D.J."/>
            <person name="Mead D."/>
            <person name="Buti M."/>
            <person name="Cavallini A."/>
            <person name="Hytonen T."/>
            <person name="Andres J."/>
            <person name="Pham M."/>
            <person name="Weisz D."/>
            <person name="Mascagni F."/>
            <person name="Usai G."/>
            <person name="Natali L."/>
            <person name="Bassil N."/>
            <person name="Fernandez G.E."/>
            <person name="Lomsadze A."/>
            <person name="Armour M."/>
            <person name="Olukolu B."/>
            <person name="Poorten T."/>
            <person name="Britton C."/>
            <person name="Davik J."/>
            <person name="Ashrafi H."/>
            <person name="Aiden E.L."/>
            <person name="Borodovsky M."/>
            <person name="Worthington M."/>
        </authorList>
    </citation>
    <scope>NUCLEOTIDE SEQUENCE [LARGE SCALE GENOMIC DNA]</scope>
    <source>
        <strain evidence="4">PI 553951</strain>
    </source>
</reference>
<keyword evidence="5" id="KW-1185">Reference proteome</keyword>
<dbReference type="GO" id="GO:0016491">
    <property type="term" value="F:oxidoreductase activity"/>
    <property type="evidence" value="ECO:0007669"/>
    <property type="project" value="TreeGrafter"/>
</dbReference>
<dbReference type="Gene3D" id="2.60.40.420">
    <property type="entry name" value="Cupredoxins - blue copper proteins"/>
    <property type="match status" value="1"/>
</dbReference>
<dbReference type="SUPFAM" id="SSF49503">
    <property type="entry name" value="Cupredoxins"/>
    <property type="match status" value="2"/>
</dbReference>
<comment type="similarity">
    <text evidence="1">Belongs to the multicopper oxidase family.</text>
</comment>
<gene>
    <name evidence="4" type="ORF">M0R45_018819</name>
</gene>
<sequence>MNSQKNYSFTKPLGFIMLIVLSFLTVHGDVHHYDFVVKQKNYIRLCETKSMLVVNDSFPGPEIRVHKRDTVYVNVHNQGYYGFTIHWHGTNFTYEVILSEEEGTVWWHAHSDWTRASVHGAIVILPAIGTTFPFPQPDEDETIVVASWHKEELTPLIDAADLPASDAYTMNGQPGDLCPCSSDTTYLWKVDLARPICFV</sequence>
<feature type="signal peptide" evidence="2">
    <location>
        <begin position="1"/>
        <end position="28"/>
    </location>
</feature>
<dbReference type="Pfam" id="PF07732">
    <property type="entry name" value="Cu-oxidase_3"/>
    <property type="match status" value="1"/>
</dbReference>
<organism evidence="4 5">
    <name type="scientific">Rubus argutus</name>
    <name type="common">Southern blackberry</name>
    <dbReference type="NCBI Taxonomy" id="59490"/>
    <lineage>
        <taxon>Eukaryota</taxon>
        <taxon>Viridiplantae</taxon>
        <taxon>Streptophyta</taxon>
        <taxon>Embryophyta</taxon>
        <taxon>Tracheophyta</taxon>
        <taxon>Spermatophyta</taxon>
        <taxon>Magnoliopsida</taxon>
        <taxon>eudicotyledons</taxon>
        <taxon>Gunneridae</taxon>
        <taxon>Pentapetalae</taxon>
        <taxon>rosids</taxon>
        <taxon>fabids</taxon>
        <taxon>Rosales</taxon>
        <taxon>Rosaceae</taxon>
        <taxon>Rosoideae</taxon>
        <taxon>Rosoideae incertae sedis</taxon>
        <taxon>Rubus</taxon>
    </lineage>
</organism>
<evidence type="ECO:0000256" key="2">
    <source>
        <dbReference type="SAM" id="SignalP"/>
    </source>
</evidence>
<dbReference type="InterPro" id="IPR045087">
    <property type="entry name" value="Cu-oxidase_fam"/>
</dbReference>
<dbReference type="AlphaFoldDB" id="A0AAW1X7D2"/>
<evidence type="ECO:0000256" key="1">
    <source>
        <dbReference type="ARBA" id="ARBA00010609"/>
    </source>
</evidence>
<feature type="chain" id="PRO_5043677003" description="Plastocyanin-like domain-containing protein" evidence="2">
    <location>
        <begin position="29"/>
        <end position="199"/>
    </location>
</feature>
<feature type="domain" description="Plastocyanin-like" evidence="3">
    <location>
        <begin position="37"/>
        <end position="90"/>
    </location>
</feature>
<dbReference type="InterPro" id="IPR008972">
    <property type="entry name" value="Cupredoxin"/>
</dbReference>
<evidence type="ECO:0000259" key="3">
    <source>
        <dbReference type="Pfam" id="PF07732"/>
    </source>
</evidence>
<protein>
    <recommendedName>
        <fullName evidence="3">Plastocyanin-like domain-containing protein</fullName>
    </recommendedName>
</protein>
<name>A0AAW1X7D2_RUBAR</name>
<evidence type="ECO:0000313" key="4">
    <source>
        <dbReference type="EMBL" id="KAK9931545.1"/>
    </source>
</evidence>
<dbReference type="Proteomes" id="UP001457282">
    <property type="component" value="Unassembled WGS sequence"/>
</dbReference>
<dbReference type="PANTHER" id="PTHR11709">
    <property type="entry name" value="MULTI-COPPER OXIDASE"/>
    <property type="match status" value="1"/>
</dbReference>